<dbReference type="InterPro" id="IPR003439">
    <property type="entry name" value="ABC_transporter-like_ATP-bd"/>
</dbReference>
<feature type="domain" description="ABC transporter" evidence="16">
    <location>
        <begin position="5"/>
        <end position="220"/>
    </location>
</feature>
<keyword evidence="10" id="KW-1278">Translocase</keyword>
<protein>
    <submittedName>
        <fullName evidence="17">Zinc import ATP-binding protein ZnuC</fullName>
        <ecNumber evidence="17">3.6.3.-</ecNumber>
    </submittedName>
</protein>
<evidence type="ECO:0000256" key="14">
    <source>
        <dbReference type="RuleBase" id="RU003943"/>
    </source>
</evidence>
<evidence type="ECO:0000256" key="6">
    <source>
        <dbReference type="ARBA" id="ARBA00022741"/>
    </source>
</evidence>
<evidence type="ECO:0000256" key="1">
    <source>
        <dbReference type="ARBA" id="ARBA00004141"/>
    </source>
</evidence>
<dbReference type="GO" id="GO:0006829">
    <property type="term" value="P:zinc ion transport"/>
    <property type="evidence" value="ECO:0007669"/>
    <property type="project" value="UniProtKB-KW"/>
</dbReference>
<dbReference type="NCBIfam" id="NF007090">
    <property type="entry name" value="PRK09544.1"/>
    <property type="match status" value="1"/>
</dbReference>
<evidence type="ECO:0000256" key="13">
    <source>
        <dbReference type="ARBA" id="ARBA00023136"/>
    </source>
</evidence>
<evidence type="ECO:0000256" key="8">
    <source>
        <dbReference type="ARBA" id="ARBA00022840"/>
    </source>
</evidence>
<dbReference type="Pfam" id="PF00950">
    <property type="entry name" value="ABC-3"/>
    <property type="match status" value="1"/>
</dbReference>
<keyword evidence="5 14" id="KW-0812">Transmembrane</keyword>
<dbReference type="GO" id="GO:0022857">
    <property type="term" value="F:transmembrane transporter activity"/>
    <property type="evidence" value="ECO:0007669"/>
    <property type="project" value="UniProtKB-ARBA"/>
</dbReference>
<keyword evidence="9" id="KW-0864">Zinc transport</keyword>
<keyword evidence="7" id="KW-0862">Zinc</keyword>
<dbReference type="GO" id="GO:0016887">
    <property type="term" value="F:ATP hydrolysis activity"/>
    <property type="evidence" value="ECO:0007669"/>
    <property type="project" value="InterPro"/>
</dbReference>
<comment type="subcellular location">
    <subcellularLocation>
        <location evidence="14">Cell membrane</location>
        <topology evidence="14">Multi-pass membrane protein</topology>
    </subcellularLocation>
    <subcellularLocation>
        <location evidence="1">Membrane</location>
        <topology evidence="1">Multi-pass membrane protein</topology>
    </subcellularLocation>
</comment>
<feature type="transmembrane region" description="Helical" evidence="15">
    <location>
        <begin position="255"/>
        <end position="278"/>
    </location>
</feature>
<dbReference type="InterPro" id="IPR037294">
    <property type="entry name" value="ABC_BtuC-like"/>
</dbReference>
<gene>
    <name evidence="17" type="primary">znuC</name>
    <name evidence="17" type="ORF">NCTC13038_03549</name>
</gene>
<evidence type="ECO:0000313" key="18">
    <source>
        <dbReference type="Proteomes" id="UP000332594"/>
    </source>
</evidence>
<name>A0A485BRD6_RAOTE</name>
<evidence type="ECO:0000256" key="12">
    <source>
        <dbReference type="ARBA" id="ARBA00023065"/>
    </source>
</evidence>
<evidence type="ECO:0000256" key="7">
    <source>
        <dbReference type="ARBA" id="ARBA00022833"/>
    </source>
</evidence>
<dbReference type="EMBL" id="CAADJG010000002">
    <property type="protein sequence ID" value="VFS76367.1"/>
    <property type="molecule type" value="Genomic_DNA"/>
</dbReference>
<dbReference type="PANTHER" id="PTHR42734">
    <property type="entry name" value="METAL TRANSPORT SYSTEM ATP-BINDING PROTEIN TM_0124-RELATED"/>
    <property type="match status" value="1"/>
</dbReference>
<dbReference type="Pfam" id="PF00005">
    <property type="entry name" value="ABC_tran"/>
    <property type="match status" value="1"/>
</dbReference>
<evidence type="ECO:0000313" key="17">
    <source>
        <dbReference type="EMBL" id="VFS76367.1"/>
    </source>
</evidence>
<keyword evidence="4" id="KW-1003">Cell membrane</keyword>
<organism evidence="17 18">
    <name type="scientific">Raoultella terrigena</name>
    <name type="common">Klebsiella terrigena</name>
    <dbReference type="NCBI Taxonomy" id="577"/>
    <lineage>
        <taxon>Bacteria</taxon>
        <taxon>Pseudomonadati</taxon>
        <taxon>Pseudomonadota</taxon>
        <taxon>Gammaproteobacteria</taxon>
        <taxon>Enterobacterales</taxon>
        <taxon>Enterobacteriaceae</taxon>
        <taxon>Klebsiella/Raoultella group</taxon>
        <taxon>Raoultella</taxon>
    </lineage>
</organism>
<accession>A0A485BRD6</accession>
<dbReference type="PROSITE" id="PS50893">
    <property type="entry name" value="ABC_TRANSPORTER_2"/>
    <property type="match status" value="1"/>
</dbReference>
<dbReference type="PANTHER" id="PTHR42734:SF9">
    <property type="entry name" value="ZINC IMPORT ATP-BINDING PROTEIN ZNUC"/>
    <property type="match status" value="1"/>
</dbReference>
<evidence type="ECO:0000256" key="9">
    <source>
        <dbReference type="ARBA" id="ARBA00022906"/>
    </source>
</evidence>
<dbReference type="Gene3D" id="3.40.50.300">
    <property type="entry name" value="P-loop containing nucleotide triphosphate hydrolases"/>
    <property type="match status" value="1"/>
</dbReference>
<evidence type="ECO:0000256" key="3">
    <source>
        <dbReference type="ARBA" id="ARBA00022448"/>
    </source>
</evidence>
<dbReference type="InterPro" id="IPR003593">
    <property type="entry name" value="AAA+_ATPase"/>
</dbReference>
<dbReference type="SUPFAM" id="SSF52540">
    <property type="entry name" value="P-loop containing nucleoside triphosphate hydrolases"/>
    <property type="match status" value="1"/>
</dbReference>
<keyword evidence="3 14" id="KW-0813">Transport</keyword>
<dbReference type="InterPro" id="IPR050153">
    <property type="entry name" value="Metal_Ion_Import_ABC"/>
</dbReference>
<evidence type="ECO:0000256" key="5">
    <source>
        <dbReference type="ARBA" id="ARBA00022692"/>
    </source>
</evidence>
<keyword evidence="13 15" id="KW-0472">Membrane</keyword>
<dbReference type="Proteomes" id="UP000332594">
    <property type="component" value="Unassembled WGS sequence"/>
</dbReference>
<dbReference type="SMART" id="SM00382">
    <property type="entry name" value="AAA"/>
    <property type="match status" value="1"/>
</dbReference>
<comment type="similarity">
    <text evidence="2 14">Belongs to the ABC-3 integral membrane protein family.</text>
</comment>
<dbReference type="FunFam" id="3.40.50.300:FF:000392">
    <property type="entry name" value="Zinc import ATP-binding protein ZnuC"/>
    <property type="match status" value="1"/>
</dbReference>
<dbReference type="GO" id="GO:0005524">
    <property type="term" value="F:ATP binding"/>
    <property type="evidence" value="ECO:0007669"/>
    <property type="project" value="UniProtKB-KW"/>
</dbReference>
<keyword evidence="6" id="KW-0547">Nucleotide-binding</keyword>
<proteinExistence type="inferred from homology"/>
<reference evidence="17 18" key="1">
    <citation type="submission" date="2019-03" db="EMBL/GenBank/DDBJ databases">
        <authorList>
            <consortium name="Pathogen Informatics"/>
        </authorList>
    </citation>
    <scope>NUCLEOTIDE SEQUENCE [LARGE SCALE GENOMIC DNA]</scope>
    <source>
        <strain evidence="17 18">NCTC13038</strain>
    </source>
</reference>
<keyword evidence="17" id="KW-0378">Hydrolase</keyword>
<dbReference type="EC" id="3.6.3.-" evidence="17"/>
<dbReference type="GO" id="GO:0010043">
    <property type="term" value="P:response to zinc ion"/>
    <property type="evidence" value="ECO:0007669"/>
    <property type="project" value="TreeGrafter"/>
</dbReference>
<evidence type="ECO:0000256" key="15">
    <source>
        <dbReference type="SAM" id="Phobius"/>
    </source>
</evidence>
<evidence type="ECO:0000256" key="4">
    <source>
        <dbReference type="ARBA" id="ARBA00022475"/>
    </source>
</evidence>
<keyword evidence="12" id="KW-0406">Ion transport</keyword>
<evidence type="ECO:0000256" key="11">
    <source>
        <dbReference type="ARBA" id="ARBA00022989"/>
    </source>
</evidence>
<dbReference type="GO" id="GO:0043190">
    <property type="term" value="C:ATP-binding cassette (ABC) transporter complex"/>
    <property type="evidence" value="ECO:0007669"/>
    <property type="project" value="InterPro"/>
</dbReference>
<evidence type="ECO:0000256" key="10">
    <source>
        <dbReference type="ARBA" id="ARBA00022967"/>
    </source>
</evidence>
<keyword evidence="8 17" id="KW-0067">ATP-binding</keyword>
<keyword evidence="11 15" id="KW-1133">Transmembrane helix</keyword>
<dbReference type="AlphaFoldDB" id="A0A485BRD6"/>
<sequence length="333" mass="36456">MTNLVTLQNVSVAFGQRRVLSDISLTLKPGKILTLLGPNGAGKSTLVRVVLGLVAPTDGVIKREGKLRIGYVPQKLHLDATMPLTVSRFLRLRPQTRKQDILPALKRVQAGHLIDAPMQKLSGGETQRVLLARALLNQPQLLVLDEPTQGVDVNGQVALYDLINQLRQELNCSVLMVSHDLHLVMAKTDEVLCLNQHICCSGTPEVVSMHPQFISMFGQRGAEQLGIYRHHHNHRHDLQGRIVLRRGNGPLMIELLLPGWLAGVMLACAAGPLGSFVVWRRMSYFGDTLAHASLLGVAFGPAAQRQPLLRRYRHHAAAGGRAGMAGEAPSPRH</sequence>
<dbReference type="InterPro" id="IPR001626">
    <property type="entry name" value="ABC_TroCD"/>
</dbReference>
<dbReference type="SUPFAM" id="SSF81345">
    <property type="entry name" value="ABC transporter involved in vitamin B12 uptake, BtuC"/>
    <property type="match status" value="1"/>
</dbReference>
<dbReference type="CDD" id="cd03235">
    <property type="entry name" value="ABC_Metallic_Cations"/>
    <property type="match status" value="1"/>
</dbReference>
<evidence type="ECO:0000256" key="2">
    <source>
        <dbReference type="ARBA" id="ARBA00008034"/>
    </source>
</evidence>
<evidence type="ECO:0000259" key="16">
    <source>
        <dbReference type="PROSITE" id="PS50893"/>
    </source>
</evidence>
<dbReference type="InterPro" id="IPR027417">
    <property type="entry name" value="P-loop_NTPase"/>
</dbReference>